<comment type="caution">
    <text evidence="2">The sequence shown here is derived from an EMBL/GenBank/DDBJ whole genome shotgun (WGS) entry which is preliminary data.</text>
</comment>
<organism evidence="2 3">
    <name type="scientific">Halobellus rarus</name>
    <dbReference type="NCBI Taxonomy" id="1126237"/>
    <lineage>
        <taxon>Archaea</taxon>
        <taxon>Methanobacteriati</taxon>
        <taxon>Methanobacteriota</taxon>
        <taxon>Stenosarchaea group</taxon>
        <taxon>Halobacteria</taxon>
        <taxon>Halobacteriales</taxon>
        <taxon>Haloferacaceae</taxon>
        <taxon>Halobellus</taxon>
    </lineage>
</organism>
<feature type="compositionally biased region" description="Basic and acidic residues" evidence="1">
    <location>
        <begin position="1"/>
        <end position="14"/>
    </location>
</feature>
<protein>
    <submittedName>
        <fullName evidence="2">Uncharacterized protein</fullName>
    </submittedName>
</protein>
<proteinExistence type="predicted"/>
<sequence>MSTPASDRRERVTDDVVAAIPTSETSDDLGDSVGVGRTSDRIV</sequence>
<feature type="region of interest" description="Disordered" evidence="1">
    <location>
        <begin position="1"/>
        <end position="43"/>
    </location>
</feature>
<dbReference type="AlphaFoldDB" id="A0ABD6CLW3"/>
<dbReference type="EMBL" id="JBHUDK010000005">
    <property type="protein sequence ID" value="MFD1598667.1"/>
    <property type="molecule type" value="Genomic_DNA"/>
</dbReference>
<reference evidence="2 3" key="1">
    <citation type="journal article" date="2019" name="Int. J. Syst. Evol. Microbiol.">
        <title>The Global Catalogue of Microorganisms (GCM) 10K type strain sequencing project: providing services to taxonomists for standard genome sequencing and annotation.</title>
        <authorList>
            <consortium name="The Broad Institute Genomics Platform"/>
            <consortium name="The Broad Institute Genome Sequencing Center for Infectious Disease"/>
            <person name="Wu L."/>
            <person name="Ma J."/>
        </authorList>
    </citation>
    <scope>NUCLEOTIDE SEQUENCE [LARGE SCALE GENOMIC DNA]</scope>
    <source>
        <strain evidence="2 3">CGMCC 1.12121</strain>
    </source>
</reference>
<dbReference type="RefSeq" id="WP_256419887.1">
    <property type="nucleotide sequence ID" value="NZ_JANHDI010000001.1"/>
</dbReference>
<name>A0ABD6CLW3_9EURY</name>
<evidence type="ECO:0000256" key="1">
    <source>
        <dbReference type="SAM" id="MobiDB-lite"/>
    </source>
</evidence>
<evidence type="ECO:0000313" key="2">
    <source>
        <dbReference type="EMBL" id="MFD1598667.1"/>
    </source>
</evidence>
<dbReference type="Proteomes" id="UP001597085">
    <property type="component" value="Unassembled WGS sequence"/>
</dbReference>
<accession>A0ABD6CLW3</accession>
<gene>
    <name evidence="2" type="ORF">ACFSBX_06810</name>
</gene>
<evidence type="ECO:0000313" key="3">
    <source>
        <dbReference type="Proteomes" id="UP001597085"/>
    </source>
</evidence>
<keyword evidence="3" id="KW-1185">Reference proteome</keyword>